<accession>A0ABX0WCP1</accession>
<dbReference type="RefSeq" id="WP_167685655.1">
    <property type="nucleotide sequence ID" value="NZ_QHLQ01000026.1"/>
</dbReference>
<feature type="transmembrane region" description="Helical" evidence="1">
    <location>
        <begin position="22"/>
        <end position="44"/>
    </location>
</feature>
<name>A0ABX0WCP1_9RHOB</name>
<evidence type="ECO:0000313" key="2">
    <source>
        <dbReference type="EMBL" id="NIZ63047.1"/>
    </source>
</evidence>
<keyword evidence="3" id="KW-1185">Reference proteome</keyword>
<dbReference type="EMBL" id="QHLQ01000026">
    <property type="protein sequence ID" value="NIZ63047.1"/>
    <property type="molecule type" value="Genomic_DNA"/>
</dbReference>
<evidence type="ECO:0000256" key="1">
    <source>
        <dbReference type="SAM" id="Phobius"/>
    </source>
</evidence>
<sequence length="458" mass="50414">MAVPDASWAHAFGQRYDLPLPLGFYLAGAGLTVALTFLGSALFLRVEKHMRSAIGIRVPYQVTRFMAPLFRMLAVLALALILTVALFGPASPTQNLATIFIWVIWWVGFVLLSALVVDLWSSLNPFATVVDAALARFEPRKRRSHPPAWAGWLAVFGLIFLSWIELVSDWSENPRAMALIVLLYTLGLFLGAFWLGRSAWFQTADPLTLLFGLLGRLAPIGIQRNRVELRLPTSGLIGHSLSVSQSVFVVALIAIVLFDGISETPIWSAALEWVTESTTLRPWLLTLREHGVDLLKLILSIGLISTILASWVLYTALSFAIWLAAGRGTKFSKIFTGFATSLLPIAVAYHLAHYVFFLMLAGQLIIPALSDPFDLGWALLGDTNGMIDVGVMTAEDVWWIAVIALVTGHALSVLLAHIEASRLFKSHRQAVLSQLPMMVFMVLLTSFSLWVLAQPVVE</sequence>
<reference evidence="2 3" key="1">
    <citation type="submission" date="2018-05" db="EMBL/GenBank/DDBJ databases">
        <authorList>
            <person name="Zhang Y.-J."/>
        </authorList>
    </citation>
    <scope>NUCLEOTIDE SEQUENCE [LARGE SCALE GENOMIC DNA]</scope>
    <source>
        <strain evidence="2 3">CY04</strain>
    </source>
</reference>
<feature type="transmembrane region" description="Helical" evidence="1">
    <location>
        <begin position="65"/>
        <end position="87"/>
    </location>
</feature>
<feature type="transmembrane region" description="Helical" evidence="1">
    <location>
        <begin position="297"/>
        <end position="325"/>
    </location>
</feature>
<comment type="caution">
    <text evidence="2">The sequence shown here is derived from an EMBL/GenBank/DDBJ whole genome shotgun (WGS) entry which is preliminary data.</text>
</comment>
<keyword evidence="1" id="KW-0472">Membrane</keyword>
<keyword evidence="1" id="KW-1133">Transmembrane helix</keyword>
<feature type="transmembrane region" description="Helical" evidence="1">
    <location>
        <begin position="146"/>
        <end position="164"/>
    </location>
</feature>
<proteinExistence type="predicted"/>
<feature type="transmembrane region" description="Helical" evidence="1">
    <location>
        <begin position="397"/>
        <end position="418"/>
    </location>
</feature>
<keyword evidence="1" id="KW-0812">Transmembrane</keyword>
<feature type="transmembrane region" description="Helical" evidence="1">
    <location>
        <begin position="99"/>
        <end position="120"/>
    </location>
</feature>
<evidence type="ECO:0000313" key="3">
    <source>
        <dbReference type="Proteomes" id="UP001429564"/>
    </source>
</evidence>
<feature type="transmembrane region" description="Helical" evidence="1">
    <location>
        <begin position="236"/>
        <end position="258"/>
    </location>
</feature>
<organism evidence="2 3">
    <name type="scientific">Parasedimentitalea denitrificans</name>
    <dbReference type="NCBI Taxonomy" id="2211118"/>
    <lineage>
        <taxon>Bacteria</taxon>
        <taxon>Pseudomonadati</taxon>
        <taxon>Pseudomonadota</taxon>
        <taxon>Alphaproteobacteria</taxon>
        <taxon>Rhodobacterales</taxon>
        <taxon>Paracoccaceae</taxon>
        <taxon>Parasedimentitalea</taxon>
    </lineage>
</organism>
<gene>
    <name evidence="2" type="ORF">DL239_18945</name>
</gene>
<protein>
    <submittedName>
        <fullName evidence="2">Uncharacterized protein</fullName>
    </submittedName>
</protein>
<feature type="transmembrane region" description="Helical" evidence="1">
    <location>
        <begin position="176"/>
        <end position="195"/>
    </location>
</feature>
<dbReference type="Proteomes" id="UP001429564">
    <property type="component" value="Unassembled WGS sequence"/>
</dbReference>
<feature type="transmembrane region" description="Helical" evidence="1">
    <location>
        <begin position="337"/>
        <end position="366"/>
    </location>
</feature>
<feature type="transmembrane region" description="Helical" evidence="1">
    <location>
        <begin position="430"/>
        <end position="453"/>
    </location>
</feature>